<proteinExistence type="inferred from homology"/>
<keyword evidence="8" id="KW-1185">Reference proteome</keyword>
<dbReference type="Gene3D" id="3.40.50.1010">
    <property type="entry name" value="5'-nuclease"/>
    <property type="match status" value="1"/>
</dbReference>
<dbReference type="PANTHER" id="PTHR30473:SF2">
    <property type="entry name" value="PIN DOMAIN-CONTAINING PROTEIN"/>
    <property type="match status" value="1"/>
</dbReference>
<evidence type="ECO:0000259" key="6">
    <source>
        <dbReference type="Pfam" id="PF13638"/>
    </source>
</evidence>
<name>A0A7M1LH60_9BACT</name>
<evidence type="ECO:0000313" key="8">
    <source>
        <dbReference type="Proteomes" id="UP000594749"/>
    </source>
</evidence>
<dbReference type="Pfam" id="PF02562">
    <property type="entry name" value="PhoH"/>
    <property type="match status" value="1"/>
</dbReference>
<reference evidence="7 8" key="1">
    <citation type="submission" date="2020-10" db="EMBL/GenBank/DDBJ databases">
        <title>Campylobacter and Helicobacter PacBio genomes.</title>
        <authorList>
            <person name="Lane C."/>
        </authorList>
    </citation>
    <scope>NUCLEOTIDE SEQUENCE [LARGE SCALE GENOMIC DNA]</scope>
    <source>
        <strain evidence="7 8">2016D-0077</strain>
    </source>
</reference>
<dbReference type="SUPFAM" id="SSF52540">
    <property type="entry name" value="P-loop containing nucleoside triphosphate hydrolases"/>
    <property type="match status" value="1"/>
</dbReference>
<dbReference type="GO" id="GO:0005524">
    <property type="term" value="F:ATP binding"/>
    <property type="evidence" value="ECO:0007669"/>
    <property type="project" value="UniProtKB-KW"/>
</dbReference>
<evidence type="ECO:0000259" key="5">
    <source>
        <dbReference type="Pfam" id="PF02562"/>
    </source>
</evidence>
<protein>
    <submittedName>
        <fullName evidence="7">PhoH family protein</fullName>
    </submittedName>
</protein>
<dbReference type="InterPro" id="IPR051451">
    <property type="entry name" value="PhoH2-like"/>
</dbReference>
<dbReference type="AlphaFoldDB" id="A0A7M1LH60"/>
<evidence type="ECO:0000256" key="2">
    <source>
        <dbReference type="ARBA" id="ARBA00022741"/>
    </source>
</evidence>
<dbReference type="InterPro" id="IPR027417">
    <property type="entry name" value="P-loop_NTPase"/>
</dbReference>
<keyword evidence="2" id="KW-0547">Nucleotide-binding</keyword>
<dbReference type="InterPro" id="IPR002716">
    <property type="entry name" value="PIN_dom"/>
</dbReference>
<organism evidence="7 8">
    <name type="scientific">Campylobacter corcagiensis</name>
    <dbReference type="NCBI Taxonomy" id="1448857"/>
    <lineage>
        <taxon>Bacteria</taxon>
        <taxon>Pseudomonadati</taxon>
        <taxon>Campylobacterota</taxon>
        <taxon>Epsilonproteobacteria</taxon>
        <taxon>Campylobacterales</taxon>
        <taxon>Campylobacteraceae</taxon>
        <taxon>Campylobacter</taxon>
    </lineage>
</organism>
<dbReference type="SUPFAM" id="SSF88723">
    <property type="entry name" value="PIN domain-like"/>
    <property type="match status" value="1"/>
</dbReference>
<gene>
    <name evidence="7" type="ORF">IMC76_08120</name>
</gene>
<sequence length="465" mass="53566">MTRKVYIVDTNIILANVLNIVKLSQNLQNIVAIPEVVLFELEDKKRDSGELGYQAREFARMIANCEDLGIKIYKDKSSKEPNLKAVKLKFENSAEIWLVTSQKYDKDTLEYSNLKEFNDKLIVSTASKLEKTLSKRHYDVKFISLDIYARMFAKFKNLSVESLRDDRDETPKLKFHTTIEVDDVDSIDERYYHEFITSNFDPALRCVTFRDKFSKEKYALVEGGILNFIQSDDFRSLIVKPVNTKQKFLAKALLSPYFDAYVVDAKAGTGKTLMAISCAMRLIDSYDGESEYEKIIYVRNSIESIDRGAEVGFLSGNDEKFRIYNMALFDTLDFIARRKLKKEQTNADEVRVKVDELIKKYSIEMLWPGEARGRTLSKAIVILDEWQNSSNKTTQLILSRLNNSCKVIIIGSNKQIDNLYLNRYNNGLTTMLKLSNLKPKQLNIFATDLEASVRGKFSEFADEVF</sequence>
<evidence type="ECO:0000256" key="1">
    <source>
        <dbReference type="ARBA" id="ARBA00010393"/>
    </source>
</evidence>
<dbReference type="GO" id="GO:0005829">
    <property type="term" value="C:cytosol"/>
    <property type="evidence" value="ECO:0007669"/>
    <property type="project" value="TreeGrafter"/>
</dbReference>
<keyword evidence="3" id="KW-0067">ATP-binding</keyword>
<dbReference type="InterPro" id="IPR029060">
    <property type="entry name" value="PIN-like_dom_sf"/>
</dbReference>
<dbReference type="PANTHER" id="PTHR30473">
    <property type="entry name" value="PROTEIN PHOH"/>
    <property type="match status" value="1"/>
</dbReference>
<dbReference type="CDD" id="cd09883">
    <property type="entry name" value="PIN_VapC_PhoHL-ATPase"/>
    <property type="match status" value="1"/>
</dbReference>
<dbReference type="Proteomes" id="UP000594749">
    <property type="component" value="Chromosome"/>
</dbReference>
<feature type="domain" description="PhoH-like protein" evidence="5">
    <location>
        <begin position="239"/>
        <end position="457"/>
    </location>
</feature>
<dbReference type="RefSeq" id="WP_025803524.1">
    <property type="nucleotide sequence ID" value="NZ_CP053842.1"/>
</dbReference>
<dbReference type="Pfam" id="PF13638">
    <property type="entry name" value="PIN_4"/>
    <property type="match status" value="1"/>
</dbReference>
<dbReference type="OrthoDB" id="9766527at2"/>
<feature type="domain" description="PIN" evidence="6">
    <location>
        <begin position="6"/>
        <end position="163"/>
    </location>
</feature>
<evidence type="ECO:0000313" key="7">
    <source>
        <dbReference type="EMBL" id="QOQ87166.1"/>
    </source>
</evidence>
<comment type="similarity">
    <text evidence="4">In the N-terminal section; belongs to the PINc/VapC protein family.</text>
</comment>
<comment type="similarity">
    <text evidence="1">Belongs to the PhoH family.</text>
</comment>
<dbReference type="InterPro" id="IPR003714">
    <property type="entry name" value="PhoH"/>
</dbReference>
<accession>A0A7M1LH60</accession>
<evidence type="ECO:0000256" key="4">
    <source>
        <dbReference type="ARBA" id="ARBA00046345"/>
    </source>
</evidence>
<dbReference type="EMBL" id="CP063078">
    <property type="protein sequence ID" value="QOQ87166.1"/>
    <property type="molecule type" value="Genomic_DNA"/>
</dbReference>
<evidence type="ECO:0000256" key="3">
    <source>
        <dbReference type="ARBA" id="ARBA00022840"/>
    </source>
</evidence>
<dbReference type="Gene3D" id="3.40.50.300">
    <property type="entry name" value="P-loop containing nucleotide triphosphate hydrolases"/>
    <property type="match status" value="1"/>
</dbReference>